<comment type="caution">
    <text evidence="2">The sequence shown here is derived from an EMBL/GenBank/DDBJ whole genome shotgun (WGS) entry which is preliminary data.</text>
</comment>
<dbReference type="EMBL" id="PQCO01000164">
    <property type="protein sequence ID" value="PUE03229.1"/>
    <property type="molecule type" value="Genomic_DNA"/>
</dbReference>
<accession>A0A6N4DXJ3</accession>
<dbReference type="Proteomes" id="UP000250928">
    <property type="component" value="Unassembled WGS sequence"/>
</dbReference>
<evidence type="ECO:0008006" key="4">
    <source>
        <dbReference type="Google" id="ProtNLM"/>
    </source>
</evidence>
<reference evidence="2 3" key="1">
    <citation type="submission" date="2018-01" db="EMBL/GenBank/DDBJ databases">
        <title>Novel co-symbiosis in the lucinid bivalve Phacoides pectinatus.</title>
        <authorList>
            <person name="Lim S.J."/>
            <person name="Davis B.G."/>
            <person name="Gill D.E."/>
            <person name="Engel A.S."/>
            <person name="Anderson L.C."/>
            <person name="Campbell B.J."/>
        </authorList>
    </citation>
    <scope>NUCLEOTIDE SEQUENCE [LARGE SCALE GENOMIC DNA]</scope>
    <source>
        <strain evidence="2">N3_P5</strain>
    </source>
</reference>
<dbReference type="InterPro" id="IPR039498">
    <property type="entry name" value="NTP_transf_5"/>
</dbReference>
<evidence type="ECO:0000313" key="2">
    <source>
        <dbReference type="EMBL" id="PUE03229.1"/>
    </source>
</evidence>
<sequence>MPTADAPIRPPQRFSNNMDTKSRLTLAEGRLLTQLADPEAPAPEPDTMLQHLIASQPGADPLATALPVDLAKAAQSEVRGGPKQWRALPRLIHAADAHAVLPIVARKLAAVGLCPELLPEPTQSLLHRHRQQHHIAIGQAMLLNHHASTIAEQFKKHKVDAIIVKGPRFASQLYDQPGDRTYTDIDFLVAPEAVNRANNLISQLGFSRPQKFWDNARRDQEYKWLLDENVSVLVEIHGNLVHYPALRRRVSLGYRELAAIGGVDPGNPVANLMIAVIHCACGHKFHRLNLLLDVLQAVRRLERKDDQVLTAAVSELGAELETGVTLGVVGTLFRCPRTLTLAEHFSHHWATRVGRKLISPDAVFAAPIPGSIDSRIRRHAFRRLQELGLARIG</sequence>
<evidence type="ECO:0000256" key="1">
    <source>
        <dbReference type="SAM" id="MobiDB-lite"/>
    </source>
</evidence>
<dbReference type="AlphaFoldDB" id="A0A6N4DXJ3"/>
<proteinExistence type="predicted"/>
<evidence type="ECO:0000313" key="3">
    <source>
        <dbReference type="Proteomes" id="UP000250928"/>
    </source>
</evidence>
<dbReference type="Pfam" id="PF14907">
    <property type="entry name" value="NTP_transf_5"/>
    <property type="match status" value="1"/>
</dbReference>
<feature type="region of interest" description="Disordered" evidence="1">
    <location>
        <begin position="1"/>
        <end position="20"/>
    </location>
</feature>
<organism evidence="2 3">
    <name type="scientific">Candidatus Sedimenticola endophacoides</name>
    <dbReference type="NCBI Taxonomy" id="2548426"/>
    <lineage>
        <taxon>Bacteria</taxon>
        <taxon>Pseudomonadati</taxon>
        <taxon>Pseudomonadota</taxon>
        <taxon>Gammaproteobacteria</taxon>
        <taxon>Chromatiales</taxon>
        <taxon>Sedimenticolaceae</taxon>
        <taxon>Sedimenticola</taxon>
    </lineage>
</organism>
<gene>
    <name evidence="2" type="ORF">C3L24_04960</name>
</gene>
<protein>
    <recommendedName>
        <fullName evidence="4">Nucleotidyltransferase family protein</fullName>
    </recommendedName>
</protein>
<name>A0A6N4DXJ3_9GAMM</name>